<dbReference type="STRING" id="104102.AtDm6_0775"/>
<protein>
    <recommendedName>
        <fullName evidence="3">Mobilization protein</fullName>
    </recommendedName>
</protein>
<evidence type="ECO:0000313" key="2">
    <source>
        <dbReference type="Proteomes" id="UP000029448"/>
    </source>
</evidence>
<dbReference type="AlphaFoldDB" id="A0A094YXA5"/>
<accession>A0A094YXA5</accession>
<dbReference type="RefSeq" id="WP_006115720.1">
    <property type="nucleotide sequence ID" value="NZ_JACAOJ010000024.1"/>
</dbReference>
<name>A0A094YXA5_9PROT</name>
<reference evidence="1 2" key="1">
    <citation type="submission" date="2014-06" db="EMBL/GenBank/DDBJ databases">
        <title>Functional and comparative genomic analyses of the Drosophila gut microbiota identify candidate symbiosis factors.</title>
        <authorList>
            <person name="Newell P.D."/>
            <person name="Chaston J.M."/>
            <person name="Douglas A.E."/>
        </authorList>
    </citation>
    <scope>NUCLEOTIDE SEQUENCE [LARGE SCALE GENOMIC DNA]</scope>
    <source>
        <strain evidence="1 2">DmCS_006</strain>
    </source>
</reference>
<gene>
    <name evidence="1" type="ORF">AtDm6_0775</name>
</gene>
<dbReference type="GeneID" id="89480078"/>
<keyword evidence="2" id="KW-1185">Reference proteome</keyword>
<sequence>MAKTLDQKIADAEARLARLRLETRKQDTGRKIVLGGILLSAAEHDPAIRSWLLKQVDGDKLRKVDAERLAPLIAKWRKMT</sequence>
<dbReference type="Proteomes" id="UP000029448">
    <property type="component" value="Unassembled WGS sequence"/>
</dbReference>
<comment type="caution">
    <text evidence="1">The sequence shown here is derived from an EMBL/GenBank/DDBJ whole genome shotgun (WGS) entry which is preliminary data.</text>
</comment>
<evidence type="ECO:0008006" key="3">
    <source>
        <dbReference type="Google" id="ProtNLM"/>
    </source>
</evidence>
<evidence type="ECO:0000313" key="1">
    <source>
        <dbReference type="EMBL" id="KGB25284.1"/>
    </source>
</evidence>
<dbReference type="PATRIC" id="fig|104102.7.peg.766"/>
<organism evidence="1 2">
    <name type="scientific">Acetobacter tropicalis</name>
    <dbReference type="NCBI Taxonomy" id="104102"/>
    <lineage>
        <taxon>Bacteria</taxon>
        <taxon>Pseudomonadati</taxon>
        <taxon>Pseudomonadota</taxon>
        <taxon>Alphaproteobacteria</taxon>
        <taxon>Acetobacterales</taxon>
        <taxon>Acetobacteraceae</taxon>
        <taxon>Acetobacter</taxon>
    </lineage>
</organism>
<dbReference type="EMBL" id="JOKM01000020">
    <property type="protein sequence ID" value="KGB25284.1"/>
    <property type="molecule type" value="Genomic_DNA"/>
</dbReference>
<proteinExistence type="predicted"/>